<gene>
    <name evidence="1" type="ORF">HPB47_003981</name>
</gene>
<dbReference type="Proteomes" id="UP000805193">
    <property type="component" value="Unassembled WGS sequence"/>
</dbReference>
<reference evidence="1 2" key="1">
    <citation type="journal article" date="2020" name="Cell">
        <title>Large-Scale Comparative Analyses of Tick Genomes Elucidate Their Genetic Diversity and Vector Capacities.</title>
        <authorList>
            <consortium name="Tick Genome and Microbiome Consortium (TIGMIC)"/>
            <person name="Jia N."/>
            <person name="Wang J."/>
            <person name="Shi W."/>
            <person name="Du L."/>
            <person name="Sun Y."/>
            <person name="Zhan W."/>
            <person name="Jiang J.F."/>
            <person name="Wang Q."/>
            <person name="Zhang B."/>
            <person name="Ji P."/>
            <person name="Bell-Sakyi L."/>
            <person name="Cui X.M."/>
            <person name="Yuan T.T."/>
            <person name="Jiang B.G."/>
            <person name="Yang W.F."/>
            <person name="Lam T.T."/>
            <person name="Chang Q.C."/>
            <person name="Ding S.J."/>
            <person name="Wang X.J."/>
            <person name="Zhu J.G."/>
            <person name="Ruan X.D."/>
            <person name="Zhao L."/>
            <person name="Wei J.T."/>
            <person name="Ye R.Z."/>
            <person name="Que T.C."/>
            <person name="Du C.H."/>
            <person name="Zhou Y.H."/>
            <person name="Cheng J.X."/>
            <person name="Dai P.F."/>
            <person name="Guo W.B."/>
            <person name="Han X.H."/>
            <person name="Huang E.J."/>
            <person name="Li L.F."/>
            <person name="Wei W."/>
            <person name="Gao Y.C."/>
            <person name="Liu J.Z."/>
            <person name="Shao H.Z."/>
            <person name="Wang X."/>
            <person name="Wang C.C."/>
            <person name="Yang T.C."/>
            <person name="Huo Q.B."/>
            <person name="Li W."/>
            <person name="Chen H.Y."/>
            <person name="Chen S.E."/>
            <person name="Zhou L.G."/>
            <person name="Ni X.B."/>
            <person name="Tian J.H."/>
            <person name="Sheng Y."/>
            <person name="Liu T."/>
            <person name="Pan Y.S."/>
            <person name="Xia L.Y."/>
            <person name="Li J."/>
            <person name="Zhao F."/>
            <person name="Cao W.C."/>
        </authorList>
    </citation>
    <scope>NUCLEOTIDE SEQUENCE [LARGE SCALE GENOMIC DNA]</scope>
    <source>
        <strain evidence="1">Iper-2018</strain>
    </source>
</reference>
<name>A0AC60PI32_IXOPE</name>
<keyword evidence="2" id="KW-1185">Reference proteome</keyword>
<dbReference type="EMBL" id="JABSTQ010010601">
    <property type="protein sequence ID" value="KAG0419622.1"/>
    <property type="molecule type" value="Genomic_DNA"/>
</dbReference>
<comment type="caution">
    <text evidence="1">The sequence shown here is derived from an EMBL/GenBank/DDBJ whole genome shotgun (WGS) entry which is preliminary data.</text>
</comment>
<evidence type="ECO:0000313" key="1">
    <source>
        <dbReference type="EMBL" id="KAG0419622.1"/>
    </source>
</evidence>
<sequence length="124" mass="13801">MCCRALAAAFEAHETIEAGKPAQEARPVSALTSREGRCPEAPCFCNQRPQRPSGGPHTVKTPSRPDRERSDDRSMQRPPTEPSRRYTSLAGVRRPRVPPPDRFMLPGGDRLRSTFPPTAPYSFQ</sequence>
<evidence type="ECO:0000313" key="2">
    <source>
        <dbReference type="Proteomes" id="UP000805193"/>
    </source>
</evidence>
<accession>A0AC60PI32</accession>
<protein>
    <submittedName>
        <fullName evidence="1">Uncharacterized protein</fullName>
    </submittedName>
</protein>
<organism evidence="1 2">
    <name type="scientific">Ixodes persulcatus</name>
    <name type="common">Taiga tick</name>
    <dbReference type="NCBI Taxonomy" id="34615"/>
    <lineage>
        <taxon>Eukaryota</taxon>
        <taxon>Metazoa</taxon>
        <taxon>Ecdysozoa</taxon>
        <taxon>Arthropoda</taxon>
        <taxon>Chelicerata</taxon>
        <taxon>Arachnida</taxon>
        <taxon>Acari</taxon>
        <taxon>Parasitiformes</taxon>
        <taxon>Ixodida</taxon>
        <taxon>Ixodoidea</taxon>
        <taxon>Ixodidae</taxon>
        <taxon>Ixodinae</taxon>
        <taxon>Ixodes</taxon>
    </lineage>
</organism>
<proteinExistence type="predicted"/>